<dbReference type="NCBIfam" id="TIGR01494">
    <property type="entry name" value="ATPase_P-type"/>
    <property type="match status" value="1"/>
</dbReference>
<dbReference type="Proteomes" id="UP000784880">
    <property type="component" value="Unassembled WGS sequence"/>
</dbReference>
<evidence type="ECO:0000256" key="3">
    <source>
        <dbReference type="ARBA" id="ARBA00022692"/>
    </source>
</evidence>
<evidence type="ECO:0000256" key="4">
    <source>
        <dbReference type="ARBA" id="ARBA00022723"/>
    </source>
</evidence>
<reference evidence="13 14" key="1">
    <citation type="submission" date="2021-06" db="EMBL/GenBank/DDBJ databases">
        <title>Bacillus sp. RD4P76, an endophyte from a halophyte.</title>
        <authorList>
            <person name="Sun J.-Q."/>
        </authorList>
    </citation>
    <scope>NUCLEOTIDE SEQUENCE [LARGE SCALE GENOMIC DNA]</scope>
    <source>
        <strain evidence="13 14">CGMCC 1.15917</strain>
    </source>
</reference>
<evidence type="ECO:0000313" key="13">
    <source>
        <dbReference type="EMBL" id="MBU9714896.1"/>
    </source>
</evidence>
<dbReference type="Pfam" id="PF00122">
    <property type="entry name" value="E1-E2_ATPase"/>
    <property type="match status" value="1"/>
</dbReference>
<accession>A0ABS6JMT7</accession>
<evidence type="ECO:0000256" key="11">
    <source>
        <dbReference type="RuleBase" id="RU362081"/>
    </source>
</evidence>
<evidence type="ECO:0000259" key="12">
    <source>
        <dbReference type="Pfam" id="PF00122"/>
    </source>
</evidence>
<keyword evidence="9 11" id="KW-1133">Transmembrane helix</keyword>
<feature type="transmembrane region" description="Helical" evidence="11">
    <location>
        <begin position="603"/>
        <end position="620"/>
    </location>
</feature>
<evidence type="ECO:0000256" key="7">
    <source>
        <dbReference type="ARBA" id="ARBA00022842"/>
    </source>
</evidence>
<dbReference type="InterPro" id="IPR051949">
    <property type="entry name" value="Cation_Transport_ATPase"/>
</dbReference>
<gene>
    <name evidence="13" type="ORF">KS419_24430</name>
</gene>
<sequence>MERNDGLSTNQSFVEKSRHGTISNISNHRELIFSLLGGAFLLIGYIVEQSMIPSSAATILYLLSYVIGGYYKTKEGLLDLIKEHSLSVEILMILAAIGAASIGYWNEGAILIFIFSLSGALETYTWQKSEKDISALVQMAPADANLIDEKTGEIHTVPIDDIQIGNHVLIRPGESIPVDGIVLSGETTVDESTLTGESVPVTKITSSHVFNGTINGTGSITVEVTKENHDSLFQKMIQLVQQAKSERPPTQQWIEKIEGPYVIIVLAMVCLMLFIPYTMLGWTFEDTFYRAMVLLVVASPCAVVASVMPALLSAISTGARNGVLMKGGIYLEQLSKANVIAFDKTGTITEGAPDVTDTLVVEDMTRDQLYSAVGAIEQQSNHPLAKAIYKFCQKESRGELPEVLTIEDVIGYGVRAEIAGQQWSLGSIAFMNRSNSIPVPPDWKDWERLRQGEGKTIVYAAVDGEIAGAFAIKDQIRKNASATIQKLKEMGLKTVMITGDHETTARSIAKEAGVDEWISECLPEQKVREVDHLKEKYKSVIMVGDGVNDAPALAKADIGIAMGSGTDVAIDTADLVLMKSELDKIRLSLRLSKRLNRIVKQNLAFSISVIILLIIGNFFQQVTLPLGVIGHEGSTILVILNGLRLLKP</sequence>
<dbReference type="InterPro" id="IPR027256">
    <property type="entry name" value="P-typ_ATPase_IB"/>
</dbReference>
<dbReference type="PANTHER" id="PTHR43079">
    <property type="entry name" value="PROBABLE CADMIUM/ZINC-TRANSPORTING ATPASE HMA1"/>
    <property type="match status" value="1"/>
</dbReference>
<evidence type="ECO:0000256" key="10">
    <source>
        <dbReference type="ARBA" id="ARBA00023136"/>
    </source>
</evidence>
<comment type="subcellular location">
    <subcellularLocation>
        <location evidence="11">Cell membrane</location>
    </subcellularLocation>
    <subcellularLocation>
        <location evidence="1">Membrane</location>
        <topology evidence="1">Multi-pass membrane protein</topology>
    </subcellularLocation>
</comment>
<name>A0ABS6JMT7_9BACI</name>
<evidence type="ECO:0000256" key="2">
    <source>
        <dbReference type="ARBA" id="ARBA00006024"/>
    </source>
</evidence>
<dbReference type="InterPro" id="IPR044492">
    <property type="entry name" value="P_typ_ATPase_HD_dom"/>
</dbReference>
<dbReference type="PANTHER" id="PTHR43079:SF1">
    <property type="entry name" value="CADMIUM_ZINC-TRANSPORTING ATPASE HMA1, CHLOROPLASTIC-RELATED"/>
    <property type="match status" value="1"/>
</dbReference>
<dbReference type="SFLD" id="SFLDS00003">
    <property type="entry name" value="Haloacid_Dehalogenase"/>
    <property type="match status" value="1"/>
</dbReference>
<keyword evidence="14" id="KW-1185">Reference proteome</keyword>
<dbReference type="SFLD" id="SFLDG00002">
    <property type="entry name" value="C1.7:_P-type_atpase_like"/>
    <property type="match status" value="1"/>
</dbReference>
<evidence type="ECO:0000313" key="14">
    <source>
        <dbReference type="Proteomes" id="UP000784880"/>
    </source>
</evidence>
<dbReference type="SFLD" id="SFLDF00027">
    <property type="entry name" value="p-type_atpase"/>
    <property type="match status" value="1"/>
</dbReference>
<dbReference type="InterPro" id="IPR018303">
    <property type="entry name" value="ATPase_P-typ_P_site"/>
</dbReference>
<feature type="transmembrane region" description="Helical" evidence="11">
    <location>
        <begin position="288"/>
        <end position="312"/>
    </location>
</feature>
<evidence type="ECO:0000256" key="8">
    <source>
        <dbReference type="ARBA" id="ARBA00022967"/>
    </source>
</evidence>
<proteinExistence type="inferred from homology"/>
<organism evidence="13 14">
    <name type="scientific">Evansella tamaricis</name>
    <dbReference type="NCBI Taxonomy" id="2069301"/>
    <lineage>
        <taxon>Bacteria</taxon>
        <taxon>Bacillati</taxon>
        <taxon>Bacillota</taxon>
        <taxon>Bacilli</taxon>
        <taxon>Bacillales</taxon>
        <taxon>Bacillaceae</taxon>
        <taxon>Evansella</taxon>
    </lineage>
</organism>
<evidence type="ECO:0000256" key="5">
    <source>
        <dbReference type="ARBA" id="ARBA00022741"/>
    </source>
</evidence>
<keyword evidence="3 11" id="KW-0812">Transmembrane</keyword>
<feature type="transmembrane region" description="Helical" evidence="11">
    <location>
        <begin position="261"/>
        <end position="282"/>
    </location>
</feature>
<keyword evidence="8" id="KW-1278">Translocase</keyword>
<dbReference type="Pfam" id="PF00702">
    <property type="entry name" value="Hydrolase"/>
    <property type="match status" value="1"/>
</dbReference>
<comment type="similarity">
    <text evidence="2 11">Belongs to the cation transport ATPase (P-type) (TC 3.A.3) family. Type IB subfamily.</text>
</comment>
<protein>
    <submittedName>
        <fullName evidence="13">Heavy metal translocating P-type ATPase</fullName>
    </submittedName>
</protein>
<dbReference type="NCBIfam" id="TIGR01525">
    <property type="entry name" value="ATPase-IB_hvy"/>
    <property type="match status" value="1"/>
</dbReference>
<comment type="caution">
    <text evidence="13">The sequence shown here is derived from an EMBL/GenBank/DDBJ whole genome shotgun (WGS) entry which is preliminary data.</text>
</comment>
<evidence type="ECO:0000256" key="9">
    <source>
        <dbReference type="ARBA" id="ARBA00022989"/>
    </source>
</evidence>
<evidence type="ECO:0000256" key="1">
    <source>
        <dbReference type="ARBA" id="ARBA00004141"/>
    </source>
</evidence>
<keyword evidence="6 11" id="KW-0067">ATP-binding</keyword>
<keyword evidence="5 11" id="KW-0547">Nucleotide-binding</keyword>
<keyword evidence="11" id="KW-1003">Cell membrane</keyword>
<dbReference type="CDD" id="cd07551">
    <property type="entry name" value="P-type_ATPase_HM_ZosA_PfeT-like"/>
    <property type="match status" value="1"/>
</dbReference>
<dbReference type="PROSITE" id="PS00154">
    <property type="entry name" value="ATPASE_E1_E2"/>
    <property type="match status" value="1"/>
</dbReference>
<keyword evidence="7" id="KW-0460">Magnesium</keyword>
<dbReference type="InterPro" id="IPR059000">
    <property type="entry name" value="ATPase_P-type_domA"/>
</dbReference>
<dbReference type="PROSITE" id="PS01229">
    <property type="entry name" value="COF_2"/>
    <property type="match status" value="1"/>
</dbReference>
<evidence type="ECO:0000256" key="6">
    <source>
        <dbReference type="ARBA" id="ARBA00022840"/>
    </source>
</evidence>
<dbReference type="EMBL" id="JAHQCS010000187">
    <property type="protein sequence ID" value="MBU9714896.1"/>
    <property type="molecule type" value="Genomic_DNA"/>
</dbReference>
<feature type="domain" description="P-type ATPase A" evidence="12">
    <location>
        <begin position="139"/>
        <end position="241"/>
    </location>
</feature>
<keyword evidence="10 11" id="KW-0472">Membrane</keyword>
<keyword evidence="4 11" id="KW-0479">Metal-binding</keyword>
<feature type="transmembrane region" description="Helical" evidence="11">
    <location>
        <begin position="31"/>
        <end position="47"/>
    </location>
</feature>
<dbReference type="InterPro" id="IPR001757">
    <property type="entry name" value="P_typ_ATPase"/>
</dbReference>
<dbReference type="RefSeq" id="WP_217069728.1">
    <property type="nucleotide sequence ID" value="NZ_JAHQCS010000187.1"/>
</dbReference>